<evidence type="ECO:0000256" key="1">
    <source>
        <dbReference type="SAM" id="MobiDB-lite"/>
    </source>
</evidence>
<dbReference type="Gene3D" id="3.50.50.60">
    <property type="entry name" value="FAD/NAD(P)-binding domain"/>
    <property type="match status" value="1"/>
</dbReference>
<proteinExistence type="predicted"/>
<dbReference type="InterPro" id="IPR036188">
    <property type="entry name" value="FAD/NAD-bd_sf"/>
</dbReference>
<dbReference type="STRING" id="694573.A0A194UPC1"/>
<dbReference type="EMBL" id="KN714669">
    <property type="protein sequence ID" value="KUI53491.1"/>
    <property type="molecule type" value="Genomic_DNA"/>
</dbReference>
<dbReference type="Proteomes" id="UP000078576">
    <property type="component" value="Unassembled WGS sequence"/>
</dbReference>
<organism evidence="3 4">
    <name type="scientific">Cytospora mali</name>
    <name type="common">Apple Valsa canker fungus</name>
    <name type="synonym">Valsa mali</name>
    <dbReference type="NCBI Taxonomy" id="578113"/>
    <lineage>
        <taxon>Eukaryota</taxon>
        <taxon>Fungi</taxon>
        <taxon>Dikarya</taxon>
        <taxon>Ascomycota</taxon>
        <taxon>Pezizomycotina</taxon>
        <taxon>Sordariomycetes</taxon>
        <taxon>Sordariomycetidae</taxon>
        <taxon>Diaporthales</taxon>
        <taxon>Cytosporaceae</taxon>
        <taxon>Cytospora</taxon>
    </lineage>
</organism>
<dbReference type="OrthoDB" id="429143at2759"/>
<dbReference type="AlphaFoldDB" id="A0A194UPC1"/>
<feature type="compositionally biased region" description="Basic and acidic residues" evidence="1">
    <location>
        <begin position="12"/>
        <end position="29"/>
    </location>
</feature>
<dbReference type="InterPro" id="IPR006076">
    <property type="entry name" value="FAD-dep_OxRdtase"/>
</dbReference>
<dbReference type="GO" id="GO:0005737">
    <property type="term" value="C:cytoplasm"/>
    <property type="evidence" value="ECO:0007669"/>
    <property type="project" value="TreeGrafter"/>
</dbReference>
<reference evidence="4" key="1">
    <citation type="submission" date="2014-12" db="EMBL/GenBank/DDBJ databases">
        <title>Genome Sequence of Valsa Canker Pathogens Uncovers a Specific Adaption of Colonization on Woody Bark.</title>
        <authorList>
            <person name="Yin Z."/>
            <person name="Liu H."/>
            <person name="Gao X."/>
            <person name="Li Z."/>
            <person name="Song N."/>
            <person name="Ke X."/>
            <person name="Dai Q."/>
            <person name="Wu Y."/>
            <person name="Sun Y."/>
            <person name="Xu J.-R."/>
            <person name="Kang Z.K."/>
            <person name="Wang L."/>
            <person name="Huang L."/>
        </authorList>
    </citation>
    <scope>NUCLEOTIDE SEQUENCE [LARGE SCALE GENOMIC DNA]</scope>
    <source>
        <strain evidence="4">SXYL134</strain>
    </source>
</reference>
<sequence>MPNAPTFAQRPIQEKHEERERAIGREQTRRFKVMPNGSPVLNSARAIPTARHSSKHDNSCQESHNPEEHDDCAFCLRSEYDFNNAWVSRDENGKWAVGPRPPVDLSGVQRRLFQSDKGETRESYWQDPPDDIADLRTTEQLPERADVVIIGSGISGAATAWNLLQDGNSSQSIVMLEARQACSGGHTKAASYRSFLDNAATLGTPAAVKIARLELANINAMHAFAKEHSIPCDSNPCTTVDIIYDQPHWREAHTAVEAMREALGPDDPAAVYSFHDKEEAKTRFYCAGTDPELVGGVSYAAGSISGYLLGIGVLKLALQKGLNLQTNTPATSLARISNGGDMWEVHTPRGRIVAENVVLATNGYTAHLWKAFQGVIVPLRGQITAHRPGNNMPPEGLPTTYSFIYDNGYEYMIPRPLGAKNAGDIVIGGGLVKAPDEGLHEYGTTDDTAVNDVISSYLHDTTSRYFGENWGRDHPDGRIRKEWTGIMGYTPDGFPLVGEVPGQKGLWASCSFQGHGMVLCWMCARALVQMMRGKDQGLDEWFPEAFIITQERMEQRFQGRLHTSAALESHSTA</sequence>
<dbReference type="Gene3D" id="3.30.9.10">
    <property type="entry name" value="D-Amino Acid Oxidase, subunit A, domain 2"/>
    <property type="match status" value="1"/>
</dbReference>
<protein>
    <submittedName>
        <fullName evidence="3">Oxidoreductase OrdL</fullName>
    </submittedName>
</protein>
<dbReference type="Pfam" id="PF01266">
    <property type="entry name" value="DAO"/>
    <property type="match status" value="1"/>
</dbReference>
<dbReference type="PANTHER" id="PTHR13847">
    <property type="entry name" value="SARCOSINE DEHYDROGENASE-RELATED"/>
    <property type="match status" value="1"/>
</dbReference>
<evidence type="ECO:0000259" key="2">
    <source>
        <dbReference type="Pfam" id="PF01266"/>
    </source>
</evidence>
<evidence type="ECO:0000313" key="4">
    <source>
        <dbReference type="Proteomes" id="UP000078576"/>
    </source>
</evidence>
<evidence type="ECO:0000313" key="3">
    <source>
        <dbReference type="EMBL" id="KUI53491.1"/>
    </source>
</evidence>
<keyword evidence="4" id="KW-1185">Reference proteome</keyword>
<dbReference type="SUPFAM" id="SSF51905">
    <property type="entry name" value="FAD/NAD(P)-binding domain"/>
    <property type="match status" value="1"/>
</dbReference>
<feature type="region of interest" description="Disordered" evidence="1">
    <location>
        <begin position="1"/>
        <end position="68"/>
    </location>
</feature>
<accession>A0A194UPC1</accession>
<feature type="compositionally biased region" description="Basic and acidic residues" evidence="1">
    <location>
        <begin position="55"/>
        <end position="67"/>
    </location>
</feature>
<name>A0A194UPC1_CYTMA</name>
<dbReference type="PANTHER" id="PTHR13847:SF284">
    <property type="entry name" value="FAD DEPENDENT OXIDOREDUCTASE DOMAIN-CONTAINING PROTEIN"/>
    <property type="match status" value="1"/>
</dbReference>
<feature type="domain" description="FAD dependent oxidoreductase" evidence="2">
    <location>
        <begin position="146"/>
        <end position="530"/>
    </location>
</feature>
<gene>
    <name evidence="3" type="ORF">VP1G_00991</name>
</gene>